<sequence>MIPVSVTVEGPTDTAIATRLLRHAGLPAGTVYPMGGKAKLDEKLSGFNNAARNAPWFVLRDLDQDAACAPALVQRLLPAPARGMHLRISVHQGESWLLADTERIATFLGVPVSLVPLEPDTLLNAKQALINLARRSPSRDVRAALVPSEGSTALVGKQYTSVIAHFTEGDWRPGVAARRSDSLARCIRALQTLRP</sequence>
<keyword evidence="2" id="KW-1185">Reference proteome</keyword>
<comment type="caution">
    <text evidence="1">The sequence shown here is derived from an EMBL/GenBank/DDBJ whole genome shotgun (WGS) entry which is preliminary data.</text>
</comment>
<gene>
    <name evidence="1" type="ORF">D7V93_31620</name>
</gene>
<name>A0A3A8P1I3_9BACT</name>
<dbReference type="AlphaFoldDB" id="A0A3A8P1I3"/>
<evidence type="ECO:0000313" key="2">
    <source>
        <dbReference type="Proteomes" id="UP000272888"/>
    </source>
</evidence>
<dbReference type="Proteomes" id="UP000272888">
    <property type="component" value="Unassembled WGS sequence"/>
</dbReference>
<accession>A0A3A8P1I3</accession>
<proteinExistence type="predicted"/>
<protein>
    <recommendedName>
        <fullName evidence="3">DUF4276 family protein</fullName>
    </recommendedName>
</protein>
<reference evidence="2" key="1">
    <citation type="submission" date="2018-09" db="EMBL/GenBank/DDBJ databases">
        <authorList>
            <person name="Livingstone P.G."/>
            <person name="Whitworth D.E."/>
        </authorList>
    </citation>
    <scope>NUCLEOTIDE SEQUENCE [LARGE SCALE GENOMIC DNA]</scope>
    <source>
        <strain evidence="2">CA051B</strain>
    </source>
</reference>
<evidence type="ECO:0008006" key="3">
    <source>
        <dbReference type="Google" id="ProtNLM"/>
    </source>
</evidence>
<evidence type="ECO:0000313" key="1">
    <source>
        <dbReference type="EMBL" id="RKH49639.1"/>
    </source>
</evidence>
<dbReference type="EMBL" id="RAWB01000453">
    <property type="protein sequence ID" value="RKH49639.1"/>
    <property type="molecule type" value="Genomic_DNA"/>
</dbReference>
<organism evidence="1 2">
    <name type="scientific">Corallococcus llansteffanensis</name>
    <dbReference type="NCBI Taxonomy" id="2316731"/>
    <lineage>
        <taxon>Bacteria</taxon>
        <taxon>Pseudomonadati</taxon>
        <taxon>Myxococcota</taxon>
        <taxon>Myxococcia</taxon>
        <taxon>Myxococcales</taxon>
        <taxon>Cystobacterineae</taxon>
        <taxon>Myxococcaceae</taxon>
        <taxon>Corallococcus</taxon>
    </lineage>
</organism>